<dbReference type="AlphaFoldDB" id="A0A1G8SL97"/>
<sequence>MTMLTGLEKEFDLSMAKVNIFTLWYENKQAGTGTASYAIDKQEDNKGPFTNRKNYVIFDKILTFEVNEYGVTKK</sequence>
<organism evidence="1 2">
    <name type="scientific">Aneurinibacillus migulanus</name>
    <name type="common">Bacillus migulanus</name>
    <dbReference type="NCBI Taxonomy" id="47500"/>
    <lineage>
        <taxon>Bacteria</taxon>
        <taxon>Bacillati</taxon>
        <taxon>Bacillota</taxon>
        <taxon>Bacilli</taxon>
        <taxon>Bacillales</taxon>
        <taxon>Paenibacillaceae</taxon>
        <taxon>Aneurinibacillus group</taxon>
        <taxon>Aneurinibacillus</taxon>
    </lineage>
</organism>
<evidence type="ECO:0000313" key="1">
    <source>
        <dbReference type="EMBL" id="SDJ29525.1"/>
    </source>
</evidence>
<protein>
    <recommendedName>
        <fullName evidence="3">Galactose oxidase</fullName>
    </recommendedName>
</protein>
<accession>A0A1G8SL97</accession>
<gene>
    <name evidence="1" type="ORF">SAMN04487909_11544</name>
</gene>
<name>A0A1G8SL97_ANEMI</name>
<evidence type="ECO:0008006" key="3">
    <source>
        <dbReference type="Google" id="ProtNLM"/>
    </source>
</evidence>
<dbReference type="Proteomes" id="UP000182836">
    <property type="component" value="Unassembled WGS sequence"/>
</dbReference>
<evidence type="ECO:0000313" key="2">
    <source>
        <dbReference type="Proteomes" id="UP000182836"/>
    </source>
</evidence>
<reference evidence="1 2" key="1">
    <citation type="submission" date="2016-10" db="EMBL/GenBank/DDBJ databases">
        <authorList>
            <person name="de Groot N.N."/>
        </authorList>
    </citation>
    <scope>NUCLEOTIDE SEQUENCE [LARGE SCALE GENOMIC DNA]</scope>
    <source>
        <strain evidence="1 2">DSM 2895</strain>
    </source>
</reference>
<dbReference type="EMBL" id="FNED01000015">
    <property type="protein sequence ID" value="SDJ29525.1"/>
    <property type="molecule type" value="Genomic_DNA"/>
</dbReference>
<proteinExistence type="predicted"/>